<reference evidence="12 13" key="1">
    <citation type="submission" date="2023-04" db="EMBL/GenBank/DDBJ databases">
        <title>Draft genome sequence of Saccharopolyspora sp. TS4A08 isolated from sweet potato rhizospheric soil.</title>
        <authorList>
            <person name="Suksaard P."/>
            <person name="Duangmal K."/>
        </authorList>
    </citation>
    <scope>NUCLEOTIDE SEQUENCE [LARGE SCALE GENOMIC DNA]</scope>
    <source>
        <strain evidence="12 13">TS4A08</strain>
    </source>
</reference>
<evidence type="ECO:0000256" key="3">
    <source>
        <dbReference type="ARBA" id="ARBA00022833"/>
    </source>
</evidence>
<dbReference type="NCBIfam" id="NF043034">
    <property type="entry name" value="OxoTetrPhDc"/>
    <property type="match status" value="1"/>
</dbReference>
<comment type="catalytic activity">
    <reaction evidence="9">
        <text>3-dehydro-4-O-phospho-D-erythronate + H(+) = dihydroxyacetone phosphate + CO2</text>
        <dbReference type="Rhea" id="RHEA:52416"/>
        <dbReference type="ChEBI" id="CHEBI:15378"/>
        <dbReference type="ChEBI" id="CHEBI:16526"/>
        <dbReference type="ChEBI" id="CHEBI:57642"/>
        <dbReference type="ChEBI" id="CHEBI:136593"/>
        <dbReference type="EC" id="4.1.1.104"/>
    </reaction>
</comment>
<dbReference type="RefSeq" id="WP_281454086.1">
    <property type="nucleotide sequence ID" value="NZ_JASAOF010000002.1"/>
</dbReference>
<evidence type="ECO:0000313" key="13">
    <source>
        <dbReference type="Proteomes" id="UP001237595"/>
    </source>
</evidence>
<dbReference type="SUPFAM" id="SSF53639">
    <property type="entry name" value="AraD/HMP-PK domain-like"/>
    <property type="match status" value="1"/>
</dbReference>
<dbReference type="SMART" id="SM01007">
    <property type="entry name" value="Aldolase_II"/>
    <property type="match status" value="1"/>
</dbReference>
<comment type="caution">
    <text evidence="12">The sequence shown here is derived from an EMBL/GenBank/DDBJ whole genome shotgun (WGS) entry which is preliminary data.</text>
</comment>
<organism evidence="12 13">
    <name type="scientific">Saccharopolyspora ipomoeae</name>
    <dbReference type="NCBI Taxonomy" id="3042027"/>
    <lineage>
        <taxon>Bacteria</taxon>
        <taxon>Bacillati</taxon>
        <taxon>Actinomycetota</taxon>
        <taxon>Actinomycetes</taxon>
        <taxon>Pseudonocardiales</taxon>
        <taxon>Pseudonocardiaceae</taxon>
        <taxon>Saccharopolyspora</taxon>
    </lineage>
</organism>
<proteinExistence type="predicted"/>
<evidence type="ECO:0000256" key="7">
    <source>
        <dbReference type="ARBA" id="ARBA00044772"/>
    </source>
</evidence>
<evidence type="ECO:0000313" key="12">
    <source>
        <dbReference type="EMBL" id="MDI2027700.1"/>
    </source>
</evidence>
<comment type="function">
    <text evidence="6">Catalyzes the decarboxylation of 3-oxo-tetronate 4-phosphate to dihydroxyacetone phosphate (DHAP) and CO(2).</text>
</comment>
<gene>
    <name evidence="12" type="ORF">QFW96_03730</name>
</gene>
<dbReference type="GO" id="GO:0016829">
    <property type="term" value="F:lyase activity"/>
    <property type="evidence" value="ECO:0007669"/>
    <property type="project" value="UniProtKB-KW"/>
</dbReference>
<protein>
    <recommendedName>
        <fullName evidence="8">3-oxo-tetronate 4-phosphate decarboxylase</fullName>
        <ecNumber evidence="7">4.1.1.104</ecNumber>
    </recommendedName>
</protein>
<evidence type="ECO:0000256" key="9">
    <source>
        <dbReference type="ARBA" id="ARBA00047520"/>
    </source>
</evidence>
<comment type="catalytic activity">
    <reaction evidence="10">
        <text>3-dehydro-4-O-phospho-L-erythronate + H(+) = dihydroxyacetone phosphate + CO2</text>
        <dbReference type="Rhea" id="RHEA:52404"/>
        <dbReference type="ChEBI" id="CHEBI:15378"/>
        <dbReference type="ChEBI" id="CHEBI:16526"/>
        <dbReference type="ChEBI" id="CHEBI:57642"/>
        <dbReference type="ChEBI" id="CHEBI:136592"/>
        <dbReference type="EC" id="4.1.1.104"/>
    </reaction>
</comment>
<evidence type="ECO:0000256" key="8">
    <source>
        <dbReference type="ARBA" id="ARBA00044803"/>
    </source>
</evidence>
<dbReference type="EMBL" id="JASAOF010000002">
    <property type="protein sequence ID" value="MDI2027700.1"/>
    <property type="molecule type" value="Genomic_DNA"/>
</dbReference>
<dbReference type="PANTHER" id="PTHR22789">
    <property type="entry name" value="FUCULOSE PHOSPHATE ALDOLASE"/>
    <property type="match status" value="1"/>
</dbReference>
<name>A0ABT6PI91_9PSEU</name>
<comment type="cofactor">
    <cofactor evidence="1">
        <name>Zn(2+)</name>
        <dbReference type="ChEBI" id="CHEBI:29105"/>
    </cofactor>
</comment>
<evidence type="ECO:0000256" key="10">
    <source>
        <dbReference type="ARBA" id="ARBA00048603"/>
    </source>
</evidence>
<keyword evidence="3" id="KW-0862">Zinc</keyword>
<keyword evidence="4 12" id="KW-0456">Lyase</keyword>
<dbReference type="InterPro" id="IPR050197">
    <property type="entry name" value="Aldolase_class_II_sugar_metab"/>
</dbReference>
<sequence>MTDLARQVVDLGASLFARGLTAGRTGNISVRDGDRVLLTPTGVSLGALAELSVLDTGGRHLGGPPPTKEAFLHLAFYRARPQTSAVVHTHSTHSAAVSCLAGLDPSNALPPLTAYYAMRVGSLPLLPYHAPGDTSLGALAEEEAREHHALLLANHGPIAAGGDLAAAADAVEEIEETARIFLLLRNTETAPLTPDQVAALRA</sequence>
<keyword evidence="5" id="KW-0119">Carbohydrate metabolism</keyword>
<dbReference type="Proteomes" id="UP001237595">
    <property type="component" value="Unassembled WGS sequence"/>
</dbReference>
<dbReference type="InterPro" id="IPR050013">
    <property type="entry name" value="OtnC"/>
</dbReference>
<feature type="domain" description="Class II aldolase/adducin N-terminal" evidence="11">
    <location>
        <begin position="6"/>
        <end position="182"/>
    </location>
</feature>
<keyword evidence="2" id="KW-0479">Metal-binding</keyword>
<dbReference type="InterPro" id="IPR001303">
    <property type="entry name" value="Aldolase_II/adducin_N"/>
</dbReference>
<evidence type="ECO:0000256" key="4">
    <source>
        <dbReference type="ARBA" id="ARBA00023239"/>
    </source>
</evidence>
<evidence type="ECO:0000256" key="2">
    <source>
        <dbReference type="ARBA" id="ARBA00022723"/>
    </source>
</evidence>
<dbReference type="InterPro" id="IPR036409">
    <property type="entry name" value="Aldolase_II/adducin_N_sf"/>
</dbReference>
<dbReference type="Gene3D" id="3.40.225.10">
    <property type="entry name" value="Class II aldolase/adducin N-terminal domain"/>
    <property type="match status" value="1"/>
</dbReference>
<evidence type="ECO:0000256" key="5">
    <source>
        <dbReference type="ARBA" id="ARBA00023277"/>
    </source>
</evidence>
<dbReference type="Pfam" id="PF00596">
    <property type="entry name" value="Aldolase_II"/>
    <property type="match status" value="1"/>
</dbReference>
<keyword evidence="13" id="KW-1185">Reference proteome</keyword>
<evidence type="ECO:0000256" key="6">
    <source>
        <dbReference type="ARBA" id="ARBA00044745"/>
    </source>
</evidence>
<accession>A0ABT6PI91</accession>
<evidence type="ECO:0000256" key="1">
    <source>
        <dbReference type="ARBA" id="ARBA00001947"/>
    </source>
</evidence>
<dbReference type="PANTHER" id="PTHR22789:SF0">
    <property type="entry name" value="3-OXO-TETRONATE 4-PHOSPHATE DECARBOXYLASE-RELATED"/>
    <property type="match status" value="1"/>
</dbReference>
<evidence type="ECO:0000259" key="11">
    <source>
        <dbReference type="SMART" id="SM01007"/>
    </source>
</evidence>
<dbReference type="EC" id="4.1.1.104" evidence="7"/>
<dbReference type="NCBIfam" id="NF006000">
    <property type="entry name" value="PRK08130.1"/>
    <property type="match status" value="1"/>
</dbReference>